<protein>
    <submittedName>
        <fullName evidence="2">Nucleotide disphospho-sugar-binding domain-containing protein</fullName>
    </submittedName>
</protein>
<dbReference type="RefSeq" id="WP_352982914.1">
    <property type="nucleotide sequence ID" value="NZ_JBEQNA010000002.1"/>
</dbReference>
<dbReference type="SUPFAM" id="SSF53756">
    <property type="entry name" value="UDP-Glycosyltransferase/glycogen phosphorylase"/>
    <property type="match status" value="1"/>
</dbReference>
<evidence type="ECO:0000313" key="3">
    <source>
        <dbReference type="Proteomes" id="UP001432401"/>
    </source>
</evidence>
<dbReference type="EMBL" id="JBEQNB010000003">
    <property type="protein sequence ID" value="MES0833447.1"/>
    <property type="molecule type" value="Genomic_DNA"/>
</dbReference>
<dbReference type="Proteomes" id="UP001432401">
    <property type="component" value="Unassembled WGS sequence"/>
</dbReference>
<evidence type="ECO:0000313" key="2">
    <source>
        <dbReference type="EMBL" id="MES0833447.1"/>
    </source>
</evidence>
<feature type="domain" description="Erythromycin biosynthesis protein CIII-like C-terminal" evidence="1">
    <location>
        <begin position="291"/>
        <end position="394"/>
    </location>
</feature>
<evidence type="ECO:0000259" key="1">
    <source>
        <dbReference type="Pfam" id="PF06722"/>
    </source>
</evidence>
<comment type="caution">
    <text evidence="2">The sequence shown here is derived from an EMBL/GenBank/DDBJ whole genome shotgun (WGS) entry which is preliminary data.</text>
</comment>
<sequence>MSTVLFAPETFNLAETTRAVEVARHLRDRHRCVFAGYSERYAGVVEDAGFEYHRLSPELTDAQADQLIRFDQGRSPNHPFTEDVVRARVGSERELNALVRPAATVIGSTLSQLVSARADGIPLVHVRPFAYSWPHLRQARSLPLLDGRGRLAGAVNAGAAVLLREAARYTSYKPRGFARVAREYGVALPRRTVEALDGDLNLIASISGFLHPYRLPPHYRWVGPIYARLDREVPPQVTLAAGRAREAGRPVVYFAMGSSGRRDIVLRVLGELSRMPVTVLAPVAHYLEPGDLEGLGRHVHVFDLLPAHELGGLIDASVIHGGEGTVQTAVASGRPFVGIGLQMEQRSNIDDCVRFGSAVGLTPARARGERLRRAFEAVLHDPELRARAEELRDRLSGTDGARAAADHVDALVRGAG</sequence>
<organism evidence="2 3">
    <name type="scientific">Nocardiopsis tropica</name>
    <dbReference type="NCBI Taxonomy" id="109330"/>
    <lineage>
        <taxon>Bacteria</taxon>
        <taxon>Bacillati</taxon>
        <taxon>Actinomycetota</taxon>
        <taxon>Actinomycetes</taxon>
        <taxon>Streptosporangiales</taxon>
        <taxon>Nocardiopsidaceae</taxon>
        <taxon>Nocardiopsis</taxon>
    </lineage>
</organism>
<dbReference type="Pfam" id="PF06722">
    <property type="entry name" value="EryCIII-like_C"/>
    <property type="match status" value="1"/>
</dbReference>
<name>A0ABV1ZQP2_9ACTN</name>
<dbReference type="PANTHER" id="PTHR48050:SF13">
    <property type="entry name" value="STEROL 3-BETA-GLUCOSYLTRANSFERASE UGT80A2"/>
    <property type="match status" value="1"/>
</dbReference>
<reference evidence="2 3" key="1">
    <citation type="submission" date="2024-06" db="EMBL/GenBank/DDBJ databases">
        <authorList>
            <person name="Bataeva Y.V."/>
            <person name="Grigorian L.N."/>
            <person name="Solomentsev V.I."/>
        </authorList>
    </citation>
    <scope>NUCLEOTIDE SEQUENCE [LARGE SCALE GENOMIC DNA]</scope>
    <source>
        <strain evidence="3">SCPM-O-B-12605 (RCAM04882)</strain>
    </source>
</reference>
<dbReference type="Gene3D" id="3.40.50.2000">
    <property type="entry name" value="Glycogen Phosphorylase B"/>
    <property type="match status" value="2"/>
</dbReference>
<dbReference type="InterPro" id="IPR050426">
    <property type="entry name" value="Glycosyltransferase_28"/>
</dbReference>
<dbReference type="PANTHER" id="PTHR48050">
    <property type="entry name" value="STEROL 3-BETA-GLUCOSYLTRANSFERASE"/>
    <property type="match status" value="1"/>
</dbReference>
<proteinExistence type="predicted"/>
<keyword evidence="3" id="KW-1185">Reference proteome</keyword>
<gene>
    <name evidence="2" type="ORF">ABUK86_06665</name>
</gene>
<accession>A0ABV1ZQP2</accession>
<dbReference type="InterPro" id="IPR010610">
    <property type="entry name" value="EryCIII-like_C"/>
</dbReference>